<dbReference type="PANTHER" id="PTHR11685">
    <property type="entry name" value="RBR FAMILY RING FINGER AND IBR DOMAIN-CONTAINING"/>
    <property type="match status" value="1"/>
</dbReference>
<dbReference type="Proteomes" id="UP000663854">
    <property type="component" value="Unassembled WGS sequence"/>
</dbReference>
<sequence length="193" mass="22669">MQCENCQIKLLSTDYAVINNNNYCLNCLSTDPSLLNNKKSLSNHKTSTKQCQVCFDDKPKQDFKIKYSSRCRHTERTICDNCLYQYIKQAMNKMCTDDVHCPELNCRINFQYPTVQKILSNNKDQKLLDKYEQFILHRQLEKMREFIWCAYGCGMGQLNEGGHKNNIVTCIKCYKKTCFTHKTEWHEGLTCAE</sequence>
<evidence type="ECO:0000256" key="8">
    <source>
        <dbReference type="ARBA" id="ARBA00022833"/>
    </source>
</evidence>
<feature type="domain" description="RING-type" evidence="10">
    <location>
        <begin position="51"/>
        <end position="102"/>
    </location>
</feature>
<gene>
    <name evidence="13" type="ORF">JXQ802_LOCUS55164</name>
    <name evidence="12" type="ORF">PYM288_LOCUS38649</name>
</gene>
<organism evidence="12 14">
    <name type="scientific">Rotaria sordida</name>
    <dbReference type="NCBI Taxonomy" id="392033"/>
    <lineage>
        <taxon>Eukaryota</taxon>
        <taxon>Metazoa</taxon>
        <taxon>Spiralia</taxon>
        <taxon>Gnathifera</taxon>
        <taxon>Rotifera</taxon>
        <taxon>Eurotatoria</taxon>
        <taxon>Bdelloidea</taxon>
        <taxon>Philodinida</taxon>
        <taxon>Philodinidae</taxon>
        <taxon>Rotaria</taxon>
    </lineage>
</organism>
<keyword evidence="5" id="KW-0677">Repeat</keyword>
<evidence type="ECO:0000313" key="12">
    <source>
        <dbReference type="EMBL" id="CAF1501040.1"/>
    </source>
</evidence>
<keyword evidence="8" id="KW-0862">Zinc</keyword>
<keyword evidence="4" id="KW-0479">Metal-binding</keyword>
<accession>A0A815T0H8</accession>
<dbReference type="AlphaFoldDB" id="A0A815T0H8"/>
<evidence type="ECO:0000259" key="10">
    <source>
        <dbReference type="PROSITE" id="PS50089"/>
    </source>
</evidence>
<keyword evidence="7" id="KW-0833">Ubl conjugation pathway</keyword>
<evidence type="ECO:0000256" key="3">
    <source>
        <dbReference type="ARBA" id="ARBA00022679"/>
    </source>
</evidence>
<keyword evidence="6 9" id="KW-0863">Zinc-finger</keyword>
<evidence type="ECO:0000313" key="14">
    <source>
        <dbReference type="Proteomes" id="UP000663854"/>
    </source>
</evidence>
<dbReference type="GO" id="GO:0008270">
    <property type="term" value="F:zinc ion binding"/>
    <property type="evidence" value="ECO:0007669"/>
    <property type="project" value="UniProtKB-KW"/>
</dbReference>
<dbReference type="Pfam" id="PF01485">
    <property type="entry name" value="IBR"/>
    <property type="match status" value="1"/>
</dbReference>
<dbReference type="EMBL" id="CAJNOL010011406">
    <property type="protein sequence ID" value="CAF1655173.1"/>
    <property type="molecule type" value="Genomic_DNA"/>
</dbReference>
<dbReference type="InterPro" id="IPR001841">
    <property type="entry name" value="Znf_RING"/>
</dbReference>
<dbReference type="InterPro" id="IPR044066">
    <property type="entry name" value="TRIAD_supradom"/>
</dbReference>
<dbReference type="InterPro" id="IPR002867">
    <property type="entry name" value="IBR_dom"/>
</dbReference>
<proteinExistence type="predicted"/>
<evidence type="ECO:0000256" key="6">
    <source>
        <dbReference type="ARBA" id="ARBA00022771"/>
    </source>
</evidence>
<dbReference type="EMBL" id="CAJNOH010009619">
    <property type="protein sequence ID" value="CAF1501040.1"/>
    <property type="molecule type" value="Genomic_DNA"/>
</dbReference>
<evidence type="ECO:0000313" key="15">
    <source>
        <dbReference type="Proteomes" id="UP000663870"/>
    </source>
</evidence>
<evidence type="ECO:0000256" key="7">
    <source>
        <dbReference type="ARBA" id="ARBA00022786"/>
    </source>
</evidence>
<protein>
    <recommendedName>
        <fullName evidence="2">RBR-type E3 ubiquitin transferase</fullName>
        <ecNumber evidence="2">2.3.2.31</ecNumber>
    </recommendedName>
</protein>
<dbReference type="PROSITE" id="PS51873">
    <property type="entry name" value="TRIAD"/>
    <property type="match status" value="1"/>
</dbReference>
<reference evidence="12" key="1">
    <citation type="submission" date="2021-02" db="EMBL/GenBank/DDBJ databases">
        <authorList>
            <person name="Nowell W R."/>
        </authorList>
    </citation>
    <scope>NUCLEOTIDE SEQUENCE</scope>
</reference>
<evidence type="ECO:0000256" key="2">
    <source>
        <dbReference type="ARBA" id="ARBA00012251"/>
    </source>
</evidence>
<name>A0A815T0H8_9BILA</name>
<evidence type="ECO:0000256" key="5">
    <source>
        <dbReference type="ARBA" id="ARBA00022737"/>
    </source>
</evidence>
<dbReference type="InterPro" id="IPR013083">
    <property type="entry name" value="Znf_RING/FYVE/PHD"/>
</dbReference>
<keyword evidence="15" id="KW-1185">Reference proteome</keyword>
<dbReference type="GO" id="GO:0061630">
    <property type="term" value="F:ubiquitin protein ligase activity"/>
    <property type="evidence" value="ECO:0007669"/>
    <property type="project" value="UniProtKB-EC"/>
</dbReference>
<evidence type="ECO:0000313" key="13">
    <source>
        <dbReference type="EMBL" id="CAF1655173.1"/>
    </source>
</evidence>
<feature type="domain" description="RING-type" evidence="11">
    <location>
        <begin position="47"/>
        <end position="193"/>
    </location>
</feature>
<evidence type="ECO:0000259" key="11">
    <source>
        <dbReference type="PROSITE" id="PS51873"/>
    </source>
</evidence>
<keyword evidence="3" id="KW-0808">Transferase</keyword>
<dbReference type="SMART" id="SM00647">
    <property type="entry name" value="IBR"/>
    <property type="match status" value="1"/>
</dbReference>
<evidence type="ECO:0000256" key="9">
    <source>
        <dbReference type="PROSITE-ProRule" id="PRU00175"/>
    </source>
</evidence>
<evidence type="ECO:0000256" key="4">
    <source>
        <dbReference type="ARBA" id="ARBA00022723"/>
    </source>
</evidence>
<evidence type="ECO:0000256" key="1">
    <source>
        <dbReference type="ARBA" id="ARBA00001798"/>
    </source>
</evidence>
<comment type="caution">
    <text evidence="12">The sequence shown here is derived from an EMBL/GenBank/DDBJ whole genome shotgun (WGS) entry which is preliminary data.</text>
</comment>
<dbReference type="SUPFAM" id="SSF57850">
    <property type="entry name" value="RING/U-box"/>
    <property type="match status" value="2"/>
</dbReference>
<dbReference type="Proteomes" id="UP000663870">
    <property type="component" value="Unassembled WGS sequence"/>
</dbReference>
<dbReference type="EC" id="2.3.2.31" evidence="2"/>
<dbReference type="PROSITE" id="PS50089">
    <property type="entry name" value="ZF_RING_2"/>
    <property type="match status" value="1"/>
</dbReference>
<dbReference type="GO" id="GO:0016567">
    <property type="term" value="P:protein ubiquitination"/>
    <property type="evidence" value="ECO:0007669"/>
    <property type="project" value="InterPro"/>
</dbReference>
<dbReference type="InterPro" id="IPR031127">
    <property type="entry name" value="E3_UB_ligase_RBR"/>
</dbReference>
<dbReference type="Gene3D" id="3.30.40.10">
    <property type="entry name" value="Zinc/RING finger domain, C3HC4 (zinc finger)"/>
    <property type="match status" value="1"/>
</dbReference>
<comment type="catalytic activity">
    <reaction evidence="1">
        <text>[E2 ubiquitin-conjugating enzyme]-S-ubiquitinyl-L-cysteine + [acceptor protein]-L-lysine = [E2 ubiquitin-conjugating enzyme]-L-cysteine + [acceptor protein]-N(6)-ubiquitinyl-L-lysine.</text>
        <dbReference type="EC" id="2.3.2.31"/>
    </reaction>
</comment>
<dbReference type="CDD" id="cd20335">
    <property type="entry name" value="BRcat_RBR"/>
    <property type="match status" value="1"/>
</dbReference>